<organism evidence="2 3">
    <name type="scientific">Nocardiopsis ansamitocini</name>
    <dbReference type="NCBI Taxonomy" id="1670832"/>
    <lineage>
        <taxon>Bacteria</taxon>
        <taxon>Bacillati</taxon>
        <taxon>Actinomycetota</taxon>
        <taxon>Actinomycetes</taxon>
        <taxon>Streptosporangiales</taxon>
        <taxon>Nocardiopsidaceae</taxon>
        <taxon>Nocardiopsis</taxon>
    </lineage>
</organism>
<dbReference type="RefSeq" id="WP_285759107.1">
    <property type="nucleotide sequence ID" value="NZ_BSQG01000003.1"/>
</dbReference>
<keyword evidence="3" id="KW-1185">Reference proteome</keyword>
<dbReference type="EMBL" id="BSQG01000003">
    <property type="protein sequence ID" value="GLU47828.1"/>
    <property type="molecule type" value="Genomic_DNA"/>
</dbReference>
<dbReference type="AlphaFoldDB" id="A0A9W6P6C4"/>
<comment type="caution">
    <text evidence="2">The sequence shown here is derived from an EMBL/GenBank/DDBJ whole genome shotgun (WGS) entry which is preliminary data.</text>
</comment>
<sequence>MAELRISSGDGFDLRKLATALAESQGWPRERISVWDKRDGEVILTVEDALLTRTAADPMNQPVHTRSDVHEACELLRRRDASLYGVEFSRLRDEASRFFSAGWSIADLLHALSMRPDGAPWARGEGYQGPEWLDHRLRNWKTPTGDIRPSVSQENAQLRVVGRSGLPEGIGLPRDDAPRGQAARPESARAAADDARRLMRAHARTTSNTLEHRDRTAAKITKGEE</sequence>
<accession>A0A9W6P6C4</accession>
<reference evidence="2" key="1">
    <citation type="submission" date="2023-02" db="EMBL/GenBank/DDBJ databases">
        <title>Nocardiopsis ansamitocini NBRC 112285.</title>
        <authorList>
            <person name="Ichikawa N."/>
            <person name="Sato H."/>
            <person name="Tonouchi N."/>
        </authorList>
    </citation>
    <scope>NUCLEOTIDE SEQUENCE</scope>
    <source>
        <strain evidence="2">NBRC 112285</strain>
    </source>
</reference>
<feature type="region of interest" description="Disordered" evidence="1">
    <location>
        <begin position="163"/>
        <end position="225"/>
    </location>
</feature>
<evidence type="ECO:0000313" key="3">
    <source>
        <dbReference type="Proteomes" id="UP001165092"/>
    </source>
</evidence>
<protein>
    <submittedName>
        <fullName evidence="2">Uncharacterized protein</fullName>
    </submittedName>
</protein>
<dbReference type="Proteomes" id="UP001165092">
    <property type="component" value="Unassembled WGS sequence"/>
</dbReference>
<evidence type="ECO:0000256" key="1">
    <source>
        <dbReference type="SAM" id="MobiDB-lite"/>
    </source>
</evidence>
<feature type="compositionally biased region" description="Basic and acidic residues" evidence="1">
    <location>
        <begin position="210"/>
        <end position="225"/>
    </location>
</feature>
<name>A0A9W6P6C4_9ACTN</name>
<gene>
    <name evidence="2" type="ORF">Nans01_21790</name>
</gene>
<proteinExistence type="predicted"/>
<evidence type="ECO:0000313" key="2">
    <source>
        <dbReference type="EMBL" id="GLU47828.1"/>
    </source>
</evidence>